<evidence type="ECO:0000256" key="3">
    <source>
        <dbReference type="ARBA" id="ARBA00022692"/>
    </source>
</evidence>
<proteinExistence type="inferred from homology"/>
<accession>A0A2B4RBU5</accession>
<evidence type="ECO:0000256" key="4">
    <source>
        <dbReference type="ARBA" id="ARBA00022989"/>
    </source>
</evidence>
<dbReference type="EMBL" id="LSMT01000808">
    <property type="protein sequence ID" value="PFX14269.1"/>
    <property type="molecule type" value="Genomic_DNA"/>
</dbReference>
<reference evidence="9" key="1">
    <citation type="journal article" date="2017" name="bioRxiv">
        <title>Comparative analysis of the genomes of Stylophora pistillata and Acropora digitifera provides evidence for extensive differences between species of corals.</title>
        <authorList>
            <person name="Voolstra C.R."/>
            <person name="Li Y."/>
            <person name="Liew Y.J."/>
            <person name="Baumgarten S."/>
            <person name="Zoccola D."/>
            <person name="Flot J.-F."/>
            <person name="Tambutte S."/>
            <person name="Allemand D."/>
            <person name="Aranda M."/>
        </authorList>
    </citation>
    <scope>NUCLEOTIDE SEQUENCE [LARGE SCALE GENOMIC DNA]</scope>
</reference>
<dbReference type="PANTHER" id="PTHR11266">
    <property type="entry name" value="PEROXISOMAL MEMBRANE PROTEIN 2, PXMP2 MPV17"/>
    <property type="match status" value="1"/>
</dbReference>
<name>A0A2B4RBU5_STYPI</name>
<dbReference type="GO" id="GO:0005739">
    <property type="term" value="C:mitochondrion"/>
    <property type="evidence" value="ECO:0007669"/>
    <property type="project" value="TreeGrafter"/>
</dbReference>
<evidence type="ECO:0000256" key="7">
    <source>
        <dbReference type="RuleBase" id="RU363053"/>
    </source>
</evidence>
<protein>
    <recommendedName>
        <fullName evidence="6">Mitochondrial inner membrane protein Mpv17</fullName>
    </recommendedName>
</protein>
<dbReference type="InterPro" id="IPR007248">
    <property type="entry name" value="Mpv17_PMP22"/>
</dbReference>
<keyword evidence="3" id="KW-0812">Transmembrane</keyword>
<dbReference type="Pfam" id="PF04117">
    <property type="entry name" value="Mpv17_PMP22"/>
    <property type="match status" value="1"/>
</dbReference>
<keyword evidence="9" id="KW-1185">Reference proteome</keyword>
<comment type="subcellular location">
    <subcellularLocation>
        <location evidence="1">Membrane</location>
        <topology evidence="1">Multi-pass membrane protein</topology>
    </subcellularLocation>
</comment>
<evidence type="ECO:0000256" key="2">
    <source>
        <dbReference type="ARBA" id="ARBA00006824"/>
    </source>
</evidence>
<evidence type="ECO:0000256" key="1">
    <source>
        <dbReference type="ARBA" id="ARBA00004141"/>
    </source>
</evidence>
<dbReference type="PANTHER" id="PTHR11266:SF17">
    <property type="entry name" value="PROTEIN MPV17"/>
    <property type="match status" value="1"/>
</dbReference>
<gene>
    <name evidence="8" type="primary">MPV17</name>
    <name evidence="8" type="ORF">AWC38_SpisGene21588</name>
</gene>
<evidence type="ECO:0000256" key="5">
    <source>
        <dbReference type="ARBA" id="ARBA00023136"/>
    </source>
</evidence>
<evidence type="ECO:0000313" key="9">
    <source>
        <dbReference type="Proteomes" id="UP000225706"/>
    </source>
</evidence>
<evidence type="ECO:0000256" key="6">
    <source>
        <dbReference type="ARBA" id="ARBA00049743"/>
    </source>
</evidence>
<dbReference type="GO" id="GO:0016020">
    <property type="term" value="C:membrane"/>
    <property type="evidence" value="ECO:0007669"/>
    <property type="project" value="UniProtKB-SubCell"/>
</dbReference>
<comment type="caution">
    <text evidence="8">The sequence shown here is derived from an EMBL/GenBank/DDBJ whole genome shotgun (WGS) entry which is preliminary data.</text>
</comment>
<evidence type="ECO:0000313" key="8">
    <source>
        <dbReference type="EMBL" id="PFX14269.1"/>
    </source>
</evidence>
<organism evidence="8 9">
    <name type="scientific">Stylophora pistillata</name>
    <name type="common">Smooth cauliflower coral</name>
    <dbReference type="NCBI Taxonomy" id="50429"/>
    <lineage>
        <taxon>Eukaryota</taxon>
        <taxon>Metazoa</taxon>
        <taxon>Cnidaria</taxon>
        <taxon>Anthozoa</taxon>
        <taxon>Hexacorallia</taxon>
        <taxon>Scleractinia</taxon>
        <taxon>Astrocoeniina</taxon>
        <taxon>Pocilloporidae</taxon>
        <taxon>Stylophora</taxon>
    </lineage>
</organism>
<keyword evidence="4" id="KW-1133">Transmembrane helix</keyword>
<keyword evidence="5" id="KW-0472">Membrane</keyword>
<dbReference type="OrthoDB" id="430207at2759"/>
<dbReference type="AlphaFoldDB" id="A0A2B4RBU5"/>
<comment type="similarity">
    <text evidence="2 7">Belongs to the peroxisomal membrane protein PXMP2/4 family.</text>
</comment>
<dbReference type="Proteomes" id="UP000225706">
    <property type="component" value="Unassembled WGS sequence"/>
</dbReference>
<sequence>MSVISTLWAKYQRYLTTHPWRTQTLTTAVMFSTSDILTQQIIEKKELHHDFRRTLRMCIMGVIIGPIQRTWFLTLERLIPPTSKIQILKKLVVDQTVYGPFIIFFFYSLSGTLSGKDVNEIKEILEEKYLRTLITGYKVWPFVQAINFTFVPVQLRANFVQGVSLCWNMYLSWMVNKPVNTSTFTYDSPGEMIPDSVDSIEQMAR</sequence>
<dbReference type="STRING" id="50429.A0A2B4RBU5"/>